<dbReference type="Pfam" id="PF19276">
    <property type="entry name" value="HD_assoc_2"/>
    <property type="match status" value="1"/>
</dbReference>
<dbReference type="EMBL" id="BMOY01000004">
    <property type="protein sequence ID" value="GGI97587.1"/>
    <property type="molecule type" value="Genomic_DNA"/>
</dbReference>
<evidence type="ECO:0000313" key="2">
    <source>
        <dbReference type="EMBL" id="GGI97587.1"/>
    </source>
</evidence>
<dbReference type="Proteomes" id="UP000637695">
    <property type="component" value="Unassembled WGS sequence"/>
</dbReference>
<evidence type="ECO:0000313" key="3">
    <source>
        <dbReference type="Proteomes" id="UP000637695"/>
    </source>
</evidence>
<dbReference type="PROSITE" id="PS51831">
    <property type="entry name" value="HD"/>
    <property type="match status" value="1"/>
</dbReference>
<dbReference type="InterPro" id="IPR006674">
    <property type="entry name" value="HD_domain"/>
</dbReference>
<feature type="domain" description="HD" evidence="1">
    <location>
        <begin position="55"/>
        <end position="173"/>
    </location>
</feature>
<dbReference type="Gene3D" id="1.10.3210.10">
    <property type="entry name" value="Hypothetical protein af1432"/>
    <property type="match status" value="1"/>
</dbReference>
<name>A0A917K2H4_9BACL</name>
<reference evidence="2" key="2">
    <citation type="submission" date="2020-09" db="EMBL/GenBank/DDBJ databases">
        <authorList>
            <person name="Sun Q."/>
            <person name="Ohkuma M."/>
        </authorList>
    </citation>
    <scope>NUCLEOTIDE SEQUENCE</scope>
    <source>
        <strain evidence="2">JCM 18487</strain>
    </source>
</reference>
<dbReference type="Pfam" id="PF01966">
    <property type="entry name" value="HD"/>
    <property type="match status" value="1"/>
</dbReference>
<organism evidence="2 3">
    <name type="scientific">Alicyclobacillus cellulosilyticus</name>
    <dbReference type="NCBI Taxonomy" id="1003997"/>
    <lineage>
        <taxon>Bacteria</taxon>
        <taxon>Bacillati</taxon>
        <taxon>Bacillota</taxon>
        <taxon>Bacilli</taxon>
        <taxon>Bacillales</taxon>
        <taxon>Alicyclobacillaceae</taxon>
        <taxon>Alicyclobacillus</taxon>
    </lineage>
</organism>
<reference evidence="2" key="1">
    <citation type="journal article" date="2014" name="Int. J. Syst. Evol. Microbiol.">
        <title>Complete genome sequence of Corynebacterium casei LMG S-19264T (=DSM 44701T), isolated from a smear-ripened cheese.</title>
        <authorList>
            <consortium name="US DOE Joint Genome Institute (JGI-PGF)"/>
            <person name="Walter F."/>
            <person name="Albersmeier A."/>
            <person name="Kalinowski J."/>
            <person name="Ruckert C."/>
        </authorList>
    </citation>
    <scope>NUCLEOTIDE SEQUENCE</scope>
    <source>
        <strain evidence="2">JCM 18487</strain>
    </source>
</reference>
<dbReference type="InterPro" id="IPR045509">
    <property type="entry name" value="HD_assoc_2"/>
</dbReference>
<sequence>MAVFEKVLKDPVHDEIRVDDPWIWRLVNTAAVQRLRRIRQLGTSYLTFHGAEHSRFTHSLGAYETMRRVLDHLRKECGWPEHERDRRLALAAALLHDVGHGPFSHTFESIHPVHHEHWTRRILEEDEELHGILAEMGEDFTAELIAILRKEGGNPYIRQLIASQLDVDRMDYLLRDALHTGVSYGRFELTRLIRSLTLADGAVVLKASGMHTAEQYIFARYFMYTQVYFHPVTVGSDVLVAQVLRRASECWQDGSLTEMPAELTVLLTEDPERVRVEDYLAVDESTLLYAFRRWSQAADPVLSDLARRFLHRRLFTYVVRPEPSPEEWAALRTAARALGFHPDYYICGRTSALSGYVYRGEGITLLLPSGEKTELSRVSKIVRALVPDSEYRLFFPRELLAGGGPQQARIRSILGVGGPGV</sequence>
<dbReference type="PANTHER" id="PTHR11373">
    <property type="entry name" value="DEOXYNUCLEOSIDE TRIPHOSPHATE TRIPHOSPHOHYDROLASE"/>
    <property type="match status" value="1"/>
</dbReference>
<comment type="caution">
    <text evidence="2">The sequence shown here is derived from an EMBL/GenBank/DDBJ whole genome shotgun (WGS) entry which is preliminary data.</text>
</comment>
<dbReference type="PANTHER" id="PTHR11373:SF4">
    <property type="entry name" value="DEOXYNUCLEOSIDE TRIPHOSPHATE TRIPHOSPHOHYDROLASE SAMHD1"/>
    <property type="match status" value="1"/>
</dbReference>
<proteinExistence type="predicted"/>
<evidence type="ECO:0000259" key="1">
    <source>
        <dbReference type="PROSITE" id="PS51831"/>
    </source>
</evidence>
<dbReference type="InterPro" id="IPR050135">
    <property type="entry name" value="dGTPase-like"/>
</dbReference>
<dbReference type="InterPro" id="IPR003607">
    <property type="entry name" value="HD/PDEase_dom"/>
</dbReference>
<dbReference type="SUPFAM" id="SSF109604">
    <property type="entry name" value="HD-domain/PDEase-like"/>
    <property type="match status" value="1"/>
</dbReference>
<dbReference type="AlphaFoldDB" id="A0A917K2H4"/>
<protein>
    <recommendedName>
        <fullName evidence="1">HD domain-containing protein</fullName>
    </recommendedName>
</protein>
<gene>
    <name evidence="2" type="primary">ywfO</name>
    <name evidence="2" type="ORF">GCM10010885_04080</name>
</gene>
<dbReference type="RefSeq" id="WP_229776247.1">
    <property type="nucleotide sequence ID" value="NZ_BMOY01000004.1"/>
</dbReference>
<dbReference type="GO" id="GO:0008832">
    <property type="term" value="F:dGTPase activity"/>
    <property type="evidence" value="ECO:0007669"/>
    <property type="project" value="TreeGrafter"/>
</dbReference>
<dbReference type="CDD" id="cd00077">
    <property type="entry name" value="HDc"/>
    <property type="match status" value="1"/>
</dbReference>
<accession>A0A917K2H4</accession>
<dbReference type="GO" id="GO:0006203">
    <property type="term" value="P:dGTP catabolic process"/>
    <property type="evidence" value="ECO:0007669"/>
    <property type="project" value="TreeGrafter"/>
</dbReference>
<dbReference type="SMART" id="SM00471">
    <property type="entry name" value="HDc"/>
    <property type="match status" value="1"/>
</dbReference>
<keyword evidence="3" id="KW-1185">Reference proteome</keyword>